<sequence>MTSDDLIDQYYAFAQEGDTLIPFVSRTLSGAFGQPDRVALLHFLDRIESIILGNIVLRFEEGPGLDADPDTVSESARQEIDEARSLVMIALGTET</sequence>
<name>A0A2T2WIF4_9FIRM</name>
<evidence type="ECO:0000313" key="1">
    <source>
        <dbReference type="EMBL" id="PSR22027.1"/>
    </source>
</evidence>
<reference evidence="1 2" key="1">
    <citation type="journal article" date="2014" name="BMC Genomics">
        <title>Comparison of environmental and isolate Sulfobacillus genomes reveals diverse carbon, sulfur, nitrogen, and hydrogen metabolisms.</title>
        <authorList>
            <person name="Justice N.B."/>
            <person name="Norman A."/>
            <person name="Brown C.T."/>
            <person name="Singh A."/>
            <person name="Thomas B.C."/>
            <person name="Banfield J.F."/>
        </authorList>
    </citation>
    <scope>NUCLEOTIDE SEQUENCE [LARGE SCALE GENOMIC DNA]</scope>
    <source>
        <strain evidence="1">AMDSBA3</strain>
    </source>
</reference>
<gene>
    <name evidence="1" type="ORF">C7B45_08485</name>
</gene>
<dbReference type="Proteomes" id="UP000241848">
    <property type="component" value="Unassembled WGS sequence"/>
</dbReference>
<accession>A0A2T2WIF4</accession>
<dbReference type="AlphaFoldDB" id="A0A2T2WIF4"/>
<evidence type="ECO:0000313" key="2">
    <source>
        <dbReference type="Proteomes" id="UP000241848"/>
    </source>
</evidence>
<dbReference type="EMBL" id="PXYV01000023">
    <property type="protein sequence ID" value="PSR22027.1"/>
    <property type="molecule type" value="Genomic_DNA"/>
</dbReference>
<organism evidence="1 2">
    <name type="scientific">Sulfobacillus acidophilus</name>
    <dbReference type="NCBI Taxonomy" id="53633"/>
    <lineage>
        <taxon>Bacteria</taxon>
        <taxon>Bacillati</taxon>
        <taxon>Bacillota</taxon>
        <taxon>Clostridia</taxon>
        <taxon>Eubacteriales</taxon>
        <taxon>Clostridiales Family XVII. Incertae Sedis</taxon>
        <taxon>Sulfobacillus</taxon>
    </lineage>
</organism>
<proteinExistence type="predicted"/>
<comment type="caution">
    <text evidence="1">The sequence shown here is derived from an EMBL/GenBank/DDBJ whole genome shotgun (WGS) entry which is preliminary data.</text>
</comment>
<protein>
    <submittedName>
        <fullName evidence="1">Uncharacterized protein</fullName>
    </submittedName>
</protein>